<sequence length="358" mass="39543">MSHPLQKYPLTQTPSHIYIMALRLGILGNMQPYLRILASLGSHFTPIAIYDPNTEPTCAIPNASIEEILKNPEIDLILNLLPNHEKHTLAALQSGKHVMVQVPLSMSIPSLRRMRDAIKKGKEHNPSGPKVFIGCARRHAPAFQLFQSELAALDRIYYARCRNIAGPSTPPFELDPETLVDIFGDDITSDRIALVRYLGTLGCHDMTVMREALGFPNAVSSVAITDPFYSAVFHYTDGKGHPFTLLYEAGVDGVPRSDAHLMVYGAEKTVSLQYDFPRAGDGTGSFVRVVVEEGGEAGGVKRTEMMSSCEEAYEREFMALHEHISGSGTGEEAVVDLRLLLMIFEQYNRQCGTIRAPL</sequence>
<evidence type="ECO:0000313" key="3">
    <source>
        <dbReference type="Proteomes" id="UP001152649"/>
    </source>
</evidence>
<feature type="domain" description="Gfo/Idh/MocA-like oxidoreductase N-terminal" evidence="1">
    <location>
        <begin position="42"/>
        <end position="120"/>
    </location>
</feature>
<proteinExistence type="predicted"/>
<evidence type="ECO:0000259" key="1">
    <source>
        <dbReference type="Pfam" id="PF01408"/>
    </source>
</evidence>
<dbReference type="PANTHER" id="PTHR42840:SF7">
    <property type="entry name" value="BINDING ROSSMANN FOLD OXIDOREDUCTASE, PUTATIVE (AFU_ORTHOLOGUE AFUA_4G10190)-RELATED"/>
    <property type="match status" value="1"/>
</dbReference>
<dbReference type="Pfam" id="PF01408">
    <property type="entry name" value="GFO_IDH_MocA"/>
    <property type="match status" value="1"/>
</dbReference>
<dbReference type="Proteomes" id="UP001152649">
    <property type="component" value="Unassembled WGS sequence"/>
</dbReference>
<dbReference type="InterPro" id="IPR000683">
    <property type="entry name" value="Gfo/Idh/MocA-like_OxRdtase_N"/>
</dbReference>
<dbReference type="InterPro" id="IPR036291">
    <property type="entry name" value="NAD(P)-bd_dom_sf"/>
</dbReference>
<reference evidence="2" key="1">
    <citation type="submission" date="2021-07" db="EMBL/GenBank/DDBJ databases">
        <authorList>
            <person name="Branca A.L. A."/>
        </authorList>
    </citation>
    <scope>NUCLEOTIDE SEQUENCE</scope>
</reference>
<name>A0A9W4JL97_9EURO</name>
<dbReference type="GO" id="GO:0005737">
    <property type="term" value="C:cytoplasm"/>
    <property type="evidence" value="ECO:0007669"/>
    <property type="project" value="TreeGrafter"/>
</dbReference>
<dbReference type="GO" id="GO:0016491">
    <property type="term" value="F:oxidoreductase activity"/>
    <property type="evidence" value="ECO:0007669"/>
    <property type="project" value="TreeGrafter"/>
</dbReference>
<keyword evidence="3" id="KW-1185">Reference proteome</keyword>
<gene>
    <name evidence="2" type="ORF">PSALAMII_LOCUS8373</name>
</gene>
<evidence type="ECO:0000313" key="2">
    <source>
        <dbReference type="EMBL" id="CAG8406766.1"/>
    </source>
</evidence>
<dbReference type="AlphaFoldDB" id="A0A9W4JL97"/>
<comment type="caution">
    <text evidence="2">The sequence shown here is derived from an EMBL/GenBank/DDBJ whole genome shotgun (WGS) entry which is preliminary data.</text>
</comment>
<dbReference type="Gene3D" id="3.40.50.720">
    <property type="entry name" value="NAD(P)-binding Rossmann-like Domain"/>
    <property type="match status" value="1"/>
</dbReference>
<dbReference type="OrthoDB" id="5215300at2759"/>
<organism evidence="2 3">
    <name type="scientific">Penicillium salamii</name>
    <dbReference type="NCBI Taxonomy" id="1612424"/>
    <lineage>
        <taxon>Eukaryota</taxon>
        <taxon>Fungi</taxon>
        <taxon>Dikarya</taxon>
        <taxon>Ascomycota</taxon>
        <taxon>Pezizomycotina</taxon>
        <taxon>Eurotiomycetes</taxon>
        <taxon>Eurotiomycetidae</taxon>
        <taxon>Eurotiales</taxon>
        <taxon>Aspergillaceae</taxon>
        <taxon>Penicillium</taxon>
    </lineage>
</organism>
<dbReference type="SUPFAM" id="SSF51735">
    <property type="entry name" value="NAD(P)-binding Rossmann-fold domains"/>
    <property type="match status" value="1"/>
</dbReference>
<dbReference type="GO" id="GO:0000166">
    <property type="term" value="F:nucleotide binding"/>
    <property type="evidence" value="ECO:0007669"/>
    <property type="project" value="InterPro"/>
</dbReference>
<protein>
    <recommendedName>
        <fullName evidence="1">Gfo/Idh/MocA-like oxidoreductase N-terminal domain-containing protein</fullName>
    </recommendedName>
</protein>
<dbReference type="EMBL" id="CAJVPG010000422">
    <property type="protein sequence ID" value="CAG8406766.1"/>
    <property type="molecule type" value="Genomic_DNA"/>
</dbReference>
<accession>A0A9W4JL97</accession>
<dbReference type="Gene3D" id="3.30.360.10">
    <property type="entry name" value="Dihydrodipicolinate Reductase, domain 2"/>
    <property type="match status" value="1"/>
</dbReference>
<dbReference type="PANTHER" id="PTHR42840">
    <property type="entry name" value="NAD(P)-BINDING ROSSMANN-FOLD SUPERFAMILY PROTEIN-RELATED"/>
    <property type="match status" value="1"/>
</dbReference>
<dbReference type="GO" id="GO:0006740">
    <property type="term" value="P:NADPH regeneration"/>
    <property type="evidence" value="ECO:0007669"/>
    <property type="project" value="TreeGrafter"/>
</dbReference>